<dbReference type="InterPro" id="IPR012962">
    <property type="entry name" value="Pept_M54_archaemetzincn"/>
</dbReference>
<accession>A0A6G1LIV1</accession>
<evidence type="ECO:0000256" key="6">
    <source>
        <dbReference type="ARBA" id="ARBA00023049"/>
    </source>
</evidence>
<protein>
    <submittedName>
        <fullName evidence="7">Uncharacterized protein</fullName>
    </submittedName>
</protein>
<dbReference type="OrthoDB" id="2365600at2759"/>
<dbReference type="GO" id="GO:0006508">
    <property type="term" value="P:proteolysis"/>
    <property type="evidence" value="ECO:0007669"/>
    <property type="project" value="UniProtKB-KW"/>
</dbReference>
<dbReference type="Gene3D" id="3.40.390.10">
    <property type="entry name" value="Collagenase (Catalytic Domain)"/>
    <property type="match status" value="1"/>
</dbReference>
<reference evidence="7" key="1">
    <citation type="journal article" date="2020" name="Stud. Mycol.">
        <title>101 Dothideomycetes genomes: a test case for predicting lifestyles and emergence of pathogens.</title>
        <authorList>
            <person name="Haridas S."/>
            <person name="Albert R."/>
            <person name="Binder M."/>
            <person name="Bloem J."/>
            <person name="Labutti K."/>
            <person name="Salamov A."/>
            <person name="Andreopoulos B."/>
            <person name="Baker S."/>
            <person name="Barry K."/>
            <person name="Bills G."/>
            <person name="Bluhm B."/>
            <person name="Cannon C."/>
            <person name="Castanera R."/>
            <person name="Culley D."/>
            <person name="Daum C."/>
            <person name="Ezra D."/>
            <person name="Gonzalez J."/>
            <person name="Henrissat B."/>
            <person name="Kuo A."/>
            <person name="Liang C."/>
            <person name="Lipzen A."/>
            <person name="Lutzoni F."/>
            <person name="Magnuson J."/>
            <person name="Mondo S."/>
            <person name="Nolan M."/>
            <person name="Ohm R."/>
            <person name="Pangilinan J."/>
            <person name="Park H.-J."/>
            <person name="Ramirez L."/>
            <person name="Alfaro M."/>
            <person name="Sun H."/>
            <person name="Tritt A."/>
            <person name="Yoshinaga Y."/>
            <person name="Zwiers L.-H."/>
            <person name="Turgeon B."/>
            <person name="Goodwin S."/>
            <person name="Spatafora J."/>
            <person name="Crous P."/>
            <person name="Grigoriev I."/>
        </authorList>
    </citation>
    <scope>NUCLEOTIDE SEQUENCE</scope>
    <source>
        <strain evidence="7">CBS 116005</strain>
    </source>
</reference>
<evidence type="ECO:0000256" key="4">
    <source>
        <dbReference type="ARBA" id="ARBA00022801"/>
    </source>
</evidence>
<dbReference type="EMBL" id="ML995814">
    <property type="protein sequence ID" value="KAF2772499.1"/>
    <property type="molecule type" value="Genomic_DNA"/>
</dbReference>
<dbReference type="AlphaFoldDB" id="A0A6G1LIV1"/>
<evidence type="ECO:0000256" key="3">
    <source>
        <dbReference type="ARBA" id="ARBA00022723"/>
    </source>
</evidence>
<dbReference type="GO" id="GO:0046872">
    <property type="term" value="F:metal ion binding"/>
    <property type="evidence" value="ECO:0007669"/>
    <property type="project" value="UniProtKB-KW"/>
</dbReference>
<gene>
    <name evidence="7" type="ORF">EJ03DRAFT_186081</name>
</gene>
<dbReference type="InterPro" id="IPR024079">
    <property type="entry name" value="MetalloPept_cat_dom_sf"/>
</dbReference>
<keyword evidence="3" id="KW-0479">Metal-binding</keyword>
<dbReference type="Pfam" id="PF07998">
    <property type="entry name" value="Peptidase_M54"/>
    <property type="match status" value="1"/>
</dbReference>
<evidence type="ECO:0000256" key="5">
    <source>
        <dbReference type="ARBA" id="ARBA00022833"/>
    </source>
</evidence>
<sequence>MISTRTMQTTSAAAAPMAGVESRWSRPLGTIPRLMWSMGLIRRMHGLLRTASNDERANKKPRTGAKQNQVQVCKTAMHAALAAHKSCLPPDPESKTYNEYLAHLWLNRVCETASHELGHCLGIGHCAANYAYVMQGTASPPERRTPASLSLSCRHCKVPAS</sequence>
<name>A0A6G1LIV1_9PEZI</name>
<keyword evidence="5" id="KW-0862">Zinc</keyword>
<dbReference type="GO" id="GO:0008237">
    <property type="term" value="F:metallopeptidase activity"/>
    <property type="evidence" value="ECO:0007669"/>
    <property type="project" value="UniProtKB-KW"/>
</dbReference>
<organism evidence="7 8">
    <name type="scientific">Teratosphaeria nubilosa</name>
    <dbReference type="NCBI Taxonomy" id="161662"/>
    <lineage>
        <taxon>Eukaryota</taxon>
        <taxon>Fungi</taxon>
        <taxon>Dikarya</taxon>
        <taxon>Ascomycota</taxon>
        <taxon>Pezizomycotina</taxon>
        <taxon>Dothideomycetes</taxon>
        <taxon>Dothideomycetidae</taxon>
        <taxon>Mycosphaerellales</taxon>
        <taxon>Teratosphaeriaceae</taxon>
        <taxon>Teratosphaeria</taxon>
    </lineage>
</organism>
<keyword evidence="8" id="KW-1185">Reference proteome</keyword>
<keyword evidence="2" id="KW-0645">Protease</keyword>
<comment type="cofactor">
    <cofactor evidence="1">
        <name>Zn(2+)</name>
        <dbReference type="ChEBI" id="CHEBI:29105"/>
    </cofactor>
</comment>
<evidence type="ECO:0000256" key="2">
    <source>
        <dbReference type="ARBA" id="ARBA00022670"/>
    </source>
</evidence>
<proteinExistence type="predicted"/>
<dbReference type="Proteomes" id="UP000799436">
    <property type="component" value="Unassembled WGS sequence"/>
</dbReference>
<evidence type="ECO:0000313" key="7">
    <source>
        <dbReference type="EMBL" id="KAF2772499.1"/>
    </source>
</evidence>
<keyword evidence="6" id="KW-0482">Metalloprotease</keyword>
<evidence type="ECO:0000313" key="8">
    <source>
        <dbReference type="Proteomes" id="UP000799436"/>
    </source>
</evidence>
<evidence type="ECO:0000256" key="1">
    <source>
        <dbReference type="ARBA" id="ARBA00001947"/>
    </source>
</evidence>
<keyword evidence="4" id="KW-0378">Hydrolase</keyword>
<dbReference type="SUPFAM" id="SSF55486">
    <property type="entry name" value="Metalloproteases ('zincins'), catalytic domain"/>
    <property type="match status" value="1"/>
</dbReference>